<dbReference type="PANTHER" id="PTHR33908:SF3">
    <property type="entry name" value="UNDECAPRENYL PHOSPHATE-ALPHA-4-AMINO-4-DEOXY-L-ARABINOSE ARABINOSYL TRANSFERASE"/>
    <property type="match status" value="1"/>
</dbReference>
<evidence type="ECO:0000256" key="4">
    <source>
        <dbReference type="ARBA" id="ARBA00022679"/>
    </source>
</evidence>
<feature type="transmembrane region" description="Helical" evidence="8">
    <location>
        <begin position="157"/>
        <end position="189"/>
    </location>
</feature>
<reference evidence="10 11" key="1">
    <citation type="submission" date="2015-12" db="EMBL/GenBank/DDBJ databases">
        <title>Intraspecies pangenome expansion in the marine bacterium Alteromonas.</title>
        <authorList>
            <person name="Lopez-Perez M."/>
            <person name="Rodriguez-Valera F."/>
        </authorList>
    </citation>
    <scope>NUCLEOTIDE SEQUENCE [LARGE SCALE GENOMIC DNA]</scope>
    <source>
        <strain evidence="10 11">LMG 21861</strain>
        <plasmid evidence="10 11">pASTE61-200</plasmid>
    </source>
</reference>
<keyword evidence="5 8" id="KW-0812">Transmembrane</keyword>
<evidence type="ECO:0000256" key="8">
    <source>
        <dbReference type="SAM" id="Phobius"/>
    </source>
</evidence>
<evidence type="ECO:0000313" key="11">
    <source>
        <dbReference type="Proteomes" id="UP000056750"/>
    </source>
</evidence>
<dbReference type="InterPro" id="IPR003342">
    <property type="entry name" value="ArnT-like_N"/>
</dbReference>
<feature type="transmembrane region" description="Helical" evidence="8">
    <location>
        <begin position="305"/>
        <end position="323"/>
    </location>
</feature>
<protein>
    <recommendedName>
        <fullName evidence="9">ArnT-like N-terminal domain-containing protein</fullName>
    </recommendedName>
</protein>
<feature type="domain" description="ArnT-like N-terminal" evidence="9">
    <location>
        <begin position="6"/>
        <end position="236"/>
    </location>
</feature>
<evidence type="ECO:0000256" key="6">
    <source>
        <dbReference type="ARBA" id="ARBA00022989"/>
    </source>
</evidence>
<feature type="transmembrane region" description="Helical" evidence="8">
    <location>
        <begin position="201"/>
        <end position="223"/>
    </location>
</feature>
<organism evidence="10 11">
    <name type="scientific">Alteromonas stellipolaris</name>
    <dbReference type="NCBI Taxonomy" id="233316"/>
    <lineage>
        <taxon>Bacteria</taxon>
        <taxon>Pseudomonadati</taxon>
        <taxon>Pseudomonadota</taxon>
        <taxon>Gammaproteobacteria</taxon>
        <taxon>Alteromonadales</taxon>
        <taxon>Alteromonadaceae</taxon>
        <taxon>Alteromonas/Salinimonas group</taxon>
        <taxon>Alteromonas</taxon>
    </lineage>
</organism>
<feature type="transmembrane region" description="Helical" evidence="8">
    <location>
        <begin position="130"/>
        <end position="151"/>
    </location>
</feature>
<dbReference type="InterPro" id="IPR050297">
    <property type="entry name" value="LipidA_mod_glycosyltrf_83"/>
</dbReference>
<evidence type="ECO:0000259" key="9">
    <source>
        <dbReference type="Pfam" id="PF02366"/>
    </source>
</evidence>
<feature type="transmembrane region" description="Helical" evidence="8">
    <location>
        <begin position="264"/>
        <end position="285"/>
    </location>
</feature>
<dbReference type="EMBL" id="CP013927">
    <property type="protein sequence ID" value="AMJ76584.1"/>
    <property type="molecule type" value="Genomic_DNA"/>
</dbReference>
<keyword evidence="10" id="KW-0614">Plasmid</keyword>
<dbReference type="Proteomes" id="UP000056750">
    <property type="component" value="Plasmid pASTE61-200"/>
</dbReference>
<feature type="transmembrane region" description="Helical" evidence="8">
    <location>
        <begin position="329"/>
        <end position="346"/>
    </location>
</feature>
<proteinExistence type="predicted"/>
<evidence type="ECO:0000256" key="1">
    <source>
        <dbReference type="ARBA" id="ARBA00004651"/>
    </source>
</evidence>
<keyword evidence="7 8" id="KW-0472">Membrane</keyword>
<sequence length="458" mass="51752">MKIKQLTLLAFVAFILFRLVSIGLYPLMDTTEARYGEIARIMVDSNNWLTPQIDYNIPFWGKPPMHTWASALSIHLLGDSEFAIRLPHLITGLMTLLVVFLFATRLGISALVTTFILLTSLGFYVASGMVMTDSLLTLSMTLAMVGFYLGWTGSKNWSYLGFIGIGIGLLTKGPIIIVLVGLSILPWLILNFGLIQGFKALCNKIPIISGFSISLLIATPWYFMAEQATPGFIDYFIIGEHWSRFVESGWEGDLYGTAHDEPRGIIWLYWLAVAFPWSFVLLYTLLKFKLNFTTTSPLYTGDNQLVSFLGFWLVSPMVLFTFAGNILPIYVLPGLPALALILSIWLKHCNKNIVLLGSVTPALLVIALLFAQEDFKNRSDKWLLSELDHSIPIYYLNKRSFSGRYYSQGNAMFYNANAPEKEYYLVVNLKKNHSSKRLTEHCESIKNNKRKIVLLCNR</sequence>
<evidence type="ECO:0000256" key="7">
    <source>
        <dbReference type="ARBA" id="ARBA00023136"/>
    </source>
</evidence>
<accession>A0ABN4LRG4</accession>
<comment type="subcellular location">
    <subcellularLocation>
        <location evidence="1">Cell membrane</location>
        <topology evidence="1">Multi-pass membrane protein</topology>
    </subcellularLocation>
</comment>
<keyword evidence="3" id="KW-0328">Glycosyltransferase</keyword>
<evidence type="ECO:0000313" key="10">
    <source>
        <dbReference type="EMBL" id="AMJ76584.1"/>
    </source>
</evidence>
<evidence type="ECO:0000256" key="5">
    <source>
        <dbReference type="ARBA" id="ARBA00022692"/>
    </source>
</evidence>
<keyword evidence="6 8" id="KW-1133">Transmembrane helix</keyword>
<name>A0ABN4LRG4_9ALTE</name>
<evidence type="ECO:0000256" key="3">
    <source>
        <dbReference type="ARBA" id="ARBA00022676"/>
    </source>
</evidence>
<keyword evidence="11" id="KW-1185">Reference proteome</keyword>
<geneLocation type="plasmid" evidence="10 11">
    <name>pASTE61-200</name>
</geneLocation>
<keyword evidence="4" id="KW-0808">Transferase</keyword>
<dbReference type="Pfam" id="PF02366">
    <property type="entry name" value="PMT"/>
    <property type="match status" value="1"/>
</dbReference>
<dbReference type="PANTHER" id="PTHR33908">
    <property type="entry name" value="MANNOSYLTRANSFERASE YKCB-RELATED"/>
    <property type="match status" value="1"/>
</dbReference>
<feature type="transmembrane region" description="Helical" evidence="8">
    <location>
        <begin position="89"/>
        <end position="118"/>
    </location>
</feature>
<feature type="transmembrane region" description="Helical" evidence="8">
    <location>
        <begin position="353"/>
        <end position="371"/>
    </location>
</feature>
<dbReference type="RefSeq" id="WP_061093625.1">
    <property type="nucleotide sequence ID" value="NZ_CP013927.1"/>
</dbReference>
<gene>
    <name evidence="10" type="ORF">AVL57_00095</name>
</gene>
<evidence type="ECO:0000256" key="2">
    <source>
        <dbReference type="ARBA" id="ARBA00022475"/>
    </source>
</evidence>
<keyword evidence="2" id="KW-1003">Cell membrane</keyword>